<keyword evidence="3" id="KW-1185">Reference proteome</keyword>
<gene>
    <name evidence="2" type="ORF">O181_128058</name>
</gene>
<dbReference type="InterPro" id="IPR052160">
    <property type="entry name" value="Gypsy_RT_Integrase-like"/>
</dbReference>
<reference evidence="2" key="1">
    <citation type="submission" date="2021-03" db="EMBL/GenBank/DDBJ databases">
        <title>Draft genome sequence of rust myrtle Austropuccinia psidii MF-1, a brazilian biotype.</title>
        <authorList>
            <person name="Quecine M.C."/>
            <person name="Pachon D.M.R."/>
            <person name="Bonatelli M.L."/>
            <person name="Correr F.H."/>
            <person name="Franceschini L.M."/>
            <person name="Leite T.F."/>
            <person name="Margarido G.R.A."/>
            <person name="Almeida C.A."/>
            <person name="Ferrarezi J.A."/>
            <person name="Labate C.A."/>
        </authorList>
    </citation>
    <scope>NUCLEOTIDE SEQUENCE</scope>
    <source>
        <strain evidence="2">MF-1</strain>
    </source>
</reference>
<name>A0A9Q3KU78_9BASI</name>
<evidence type="ECO:0000313" key="3">
    <source>
        <dbReference type="Proteomes" id="UP000765509"/>
    </source>
</evidence>
<proteinExistence type="predicted"/>
<dbReference type="Proteomes" id="UP000765509">
    <property type="component" value="Unassembled WGS sequence"/>
</dbReference>
<comment type="caution">
    <text evidence="2">The sequence shown here is derived from an EMBL/GenBank/DDBJ whole genome shotgun (WGS) entry which is preliminary data.</text>
</comment>
<evidence type="ECO:0000259" key="1">
    <source>
        <dbReference type="Pfam" id="PF17921"/>
    </source>
</evidence>
<dbReference type="FunFam" id="1.10.340.70:FF:000001">
    <property type="entry name" value="Retrovirus-related Pol polyprotein from transposon gypsy-like Protein"/>
    <property type="match status" value="1"/>
</dbReference>
<dbReference type="PANTHER" id="PTHR47266">
    <property type="entry name" value="ENDONUCLEASE-RELATED"/>
    <property type="match status" value="1"/>
</dbReference>
<evidence type="ECO:0000313" key="2">
    <source>
        <dbReference type="EMBL" id="MBW0588343.1"/>
    </source>
</evidence>
<dbReference type="InterPro" id="IPR041588">
    <property type="entry name" value="Integrase_H2C2"/>
</dbReference>
<organism evidence="2 3">
    <name type="scientific">Austropuccinia psidii MF-1</name>
    <dbReference type="NCBI Taxonomy" id="1389203"/>
    <lineage>
        <taxon>Eukaryota</taxon>
        <taxon>Fungi</taxon>
        <taxon>Dikarya</taxon>
        <taxon>Basidiomycota</taxon>
        <taxon>Pucciniomycotina</taxon>
        <taxon>Pucciniomycetes</taxon>
        <taxon>Pucciniales</taxon>
        <taxon>Sphaerophragmiaceae</taxon>
        <taxon>Austropuccinia</taxon>
    </lineage>
</organism>
<dbReference type="AlphaFoldDB" id="A0A9Q3KU78"/>
<feature type="domain" description="Integrase zinc-binding" evidence="1">
    <location>
        <begin position="4"/>
        <end position="62"/>
    </location>
</feature>
<accession>A0A9Q3KU78</accession>
<dbReference type="Gene3D" id="1.10.340.70">
    <property type="match status" value="1"/>
</dbReference>
<sequence>MTVVDRSLINLVLEEWHDSPFSGHLYEDRTREKIKTCIWWPMWQKDVAEYCKTCDRCQKEKKSTGKRVGNMIKIQEPSRLCEIVHMDWVTGLPPGGDRSYNACLVMVEKLSMTQIFLPSHKDDTIMDTALLIWKEVI</sequence>
<dbReference type="Pfam" id="PF17921">
    <property type="entry name" value="Integrase_H2C2"/>
    <property type="match status" value="1"/>
</dbReference>
<dbReference type="EMBL" id="AVOT02130194">
    <property type="protein sequence ID" value="MBW0588343.1"/>
    <property type="molecule type" value="Genomic_DNA"/>
</dbReference>
<protein>
    <recommendedName>
        <fullName evidence="1">Integrase zinc-binding domain-containing protein</fullName>
    </recommendedName>
</protein>
<dbReference type="OrthoDB" id="2273864at2759"/>